<gene>
    <name evidence="1" type="ORF">HMPREF3293_03017</name>
</gene>
<comment type="caution">
    <text evidence="1">The sequence shown here is derived from an EMBL/GenBank/DDBJ whole genome shotgun (WGS) entry which is preliminary data.</text>
</comment>
<name>A0A136Q0Y5_9FIRM</name>
<evidence type="ECO:0000313" key="1">
    <source>
        <dbReference type="EMBL" id="KXK64362.1"/>
    </source>
</evidence>
<proteinExistence type="predicted"/>
<keyword evidence="2" id="KW-1185">Reference proteome</keyword>
<protein>
    <submittedName>
        <fullName evidence="1">Uncharacterized protein</fullName>
    </submittedName>
</protein>
<evidence type="ECO:0000313" key="2">
    <source>
        <dbReference type="Proteomes" id="UP000070366"/>
    </source>
</evidence>
<organism evidence="1 2">
    <name type="scientific">Christensenella minuta</name>
    <dbReference type="NCBI Taxonomy" id="626937"/>
    <lineage>
        <taxon>Bacteria</taxon>
        <taxon>Bacillati</taxon>
        <taxon>Bacillota</taxon>
        <taxon>Clostridia</taxon>
        <taxon>Christensenellales</taxon>
        <taxon>Christensenellaceae</taxon>
        <taxon>Christensenella</taxon>
    </lineage>
</organism>
<dbReference type="Proteomes" id="UP000070366">
    <property type="component" value="Unassembled WGS sequence"/>
</dbReference>
<dbReference type="EMBL" id="LSZW01000065">
    <property type="protein sequence ID" value="KXK64362.1"/>
    <property type="molecule type" value="Genomic_DNA"/>
</dbReference>
<accession>A0A136Q0Y5</accession>
<reference evidence="1 2" key="1">
    <citation type="submission" date="2016-02" db="EMBL/GenBank/DDBJ databases">
        <authorList>
            <person name="Wen L."/>
            <person name="He K."/>
            <person name="Yang H."/>
        </authorList>
    </citation>
    <scope>NUCLEOTIDE SEQUENCE [LARGE SCALE GENOMIC DNA]</scope>
    <source>
        <strain evidence="1 2">DSM 22607</strain>
    </source>
</reference>
<dbReference type="STRING" id="626937.HMPREF3293_03017"/>
<sequence length="58" mass="6763">MEENGFQSGAGQSDVTVIKHLRTVRVKYRRKLLHFLYKKGWPFRQVLPCCAGPRIFKA</sequence>
<dbReference type="AlphaFoldDB" id="A0A136Q0Y5"/>